<feature type="transmembrane region" description="Helical" evidence="8">
    <location>
        <begin position="109"/>
        <end position="126"/>
    </location>
</feature>
<feature type="transmembrane region" description="Helical" evidence="8">
    <location>
        <begin position="209"/>
        <end position="235"/>
    </location>
</feature>
<keyword evidence="3" id="KW-0813">Transport</keyword>
<feature type="transmembrane region" description="Helical" evidence="8">
    <location>
        <begin position="78"/>
        <end position="97"/>
    </location>
</feature>
<dbReference type="PANTHER" id="PTHR22911">
    <property type="entry name" value="ACYL-MALONYL CONDENSING ENZYME-RELATED"/>
    <property type="match status" value="1"/>
</dbReference>
<evidence type="ECO:0000256" key="2">
    <source>
        <dbReference type="ARBA" id="ARBA00007362"/>
    </source>
</evidence>
<dbReference type="GO" id="GO:0005886">
    <property type="term" value="C:plasma membrane"/>
    <property type="evidence" value="ECO:0007669"/>
    <property type="project" value="UniProtKB-SubCell"/>
</dbReference>
<evidence type="ECO:0000256" key="8">
    <source>
        <dbReference type="SAM" id="Phobius"/>
    </source>
</evidence>
<dbReference type="STRING" id="1321606.SAMD00020551_1750"/>
<dbReference type="AlphaFoldDB" id="A0A0A8X0T4"/>
<feature type="transmembrane region" description="Helical" evidence="8">
    <location>
        <begin position="133"/>
        <end position="150"/>
    </location>
</feature>
<comment type="similarity">
    <text evidence="2">Belongs to the EamA transporter family.</text>
</comment>
<evidence type="ECO:0000256" key="7">
    <source>
        <dbReference type="ARBA" id="ARBA00023136"/>
    </source>
</evidence>
<organism evidence="10 11">
    <name type="scientific">Mesobacillus selenatarsenatis (strain DSM 18680 / JCM 14380 / FERM P-15431 / SF-1)</name>
    <dbReference type="NCBI Taxonomy" id="1321606"/>
    <lineage>
        <taxon>Bacteria</taxon>
        <taxon>Bacillati</taxon>
        <taxon>Bacillota</taxon>
        <taxon>Bacilli</taxon>
        <taxon>Bacillales</taxon>
        <taxon>Bacillaceae</taxon>
        <taxon>Mesobacillus</taxon>
    </lineage>
</organism>
<dbReference type="Pfam" id="PF00892">
    <property type="entry name" value="EamA"/>
    <property type="match status" value="1"/>
</dbReference>
<evidence type="ECO:0000313" key="11">
    <source>
        <dbReference type="Proteomes" id="UP000031014"/>
    </source>
</evidence>
<evidence type="ECO:0000256" key="6">
    <source>
        <dbReference type="ARBA" id="ARBA00022989"/>
    </source>
</evidence>
<evidence type="ECO:0000256" key="1">
    <source>
        <dbReference type="ARBA" id="ARBA00004651"/>
    </source>
</evidence>
<keyword evidence="7 8" id="KW-0472">Membrane</keyword>
<sequence length="311" mass="34437">MEKRTEQQAGVLYAAFSYILWGFLPVYWKLLDHVNADEILANRVFWSFFFIALILVINKKWGLFKGTLRGLAQNKKQLAALAVASMLISINWFMYIWAVNTDQMIEASLGYYINPLVSVFLGMVFLKERLSMLQYVSFALAAIGVLIMTISYGQFPWIALSLAISFGLYGLAKKLIKVDSAVGLALETLVVMPLAALYIGYLLNQGTNSLFAGSLSTTLLLAGAGAATAVPLLFFAKGAQRIPLATLGILQYIAPTLTLILGVFIYHETFSSIHLLAFTFIWSALILYSLSRTKLASALTVKWKKEKGMPM</sequence>
<dbReference type="SUPFAM" id="SSF103481">
    <property type="entry name" value="Multidrug resistance efflux transporter EmrE"/>
    <property type="match status" value="2"/>
</dbReference>
<dbReference type="NCBIfam" id="TIGR00688">
    <property type="entry name" value="rarD"/>
    <property type="match status" value="1"/>
</dbReference>
<dbReference type="InterPro" id="IPR004626">
    <property type="entry name" value="RarD"/>
</dbReference>
<dbReference type="InterPro" id="IPR000620">
    <property type="entry name" value="EamA_dom"/>
</dbReference>
<feature type="transmembrane region" description="Helical" evidence="8">
    <location>
        <begin position="12"/>
        <end position="28"/>
    </location>
</feature>
<feature type="transmembrane region" description="Helical" evidence="8">
    <location>
        <begin position="272"/>
        <end position="290"/>
    </location>
</feature>
<dbReference type="OrthoDB" id="369870at2"/>
<evidence type="ECO:0000313" key="10">
    <source>
        <dbReference type="EMBL" id="GAM13605.1"/>
    </source>
</evidence>
<proteinExistence type="inferred from homology"/>
<keyword evidence="4" id="KW-1003">Cell membrane</keyword>
<feature type="transmembrane region" description="Helical" evidence="8">
    <location>
        <begin position="40"/>
        <end position="57"/>
    </location>
</feature>
<feature type="domain" description="EamA" evidence="9">
    <location>
        <begin position="9"/>
        <end position="149"/>
    </location>
</feature>
<keyword evidence="6 8" id="KW-1133">Transmembrane helix</keyword>
<keyword evidence="5 8" id="KW-0812">Transmembrane</keyword>
<gene>
    <name evidence="10" type="ORF">SAMD00020551_1750</name>
</gene>
<dbReference type="Proteomes" id="UP000031014">
    <property type="component" value="Unassembled WGS sequence"/>
</dbReference>
<accession>A0A0A8X0T4</accession>
<dbReference type="InterPro" id="IPR037185">
    <property type="entry name" value="EmrE-like"/>
</dbReference>
<keyword evidence="11" id="KW-1185">Reference proteome</keyword>
<feature type="transmembrane region" description="Helical" evidence="8">
    <location>
        <begin position="184"/>
        <end position="203"/>
    </location>
</feature>
<protein>
    <submittedName>
        <fullName evidence="10">RarD protein</fullName>
    </submittedName>
</protein>
<dbReference type="PANTHER" id="PTHR22911:SF137">
    <property type="entry name" value="SOLUTE CARRIER FAMILY 35 MEMBER G2-RELATED"/>
    <property type="match status" value="1"/>
</dbReference>
<evidence type="ECO:0000256" key="4">
    <source>
        <dbReference type="ARBA" id="ARBA00022475"/>
    </source>
</evidence>
<comment type="caution">
    <text evidence="10">The sequence shown here is derived from an EMBL/GenBank/DDBJ whole genome shotgun (WGS) entry which is preliminary data.</text>
</comment>
<feature type="transmembrane region" description="Helical" evidence="8">
    <location>
        <begin position="156"/>
        <end position="172"/>
    </location>
</feature>
<dbReference type="RefSeq" id="WP_041965439.1">
    <property type="nucleotide sequence ID" value="NZ_BASE01000037.1"/>
</dbReference>
<evidence type="ECO:0000259" key="9">
    <source>
        <dbReference type="Pfam" id="PF00892"/>
    </source>
</evidence>
<comment type="subcellular location">
    <subcellularLocation>
        <location evidence="1">Cell membrane</location>
        <topology evidence="1">Multi-pass membrane protein</topology>
    </subcellularLocation>
</comment>
<evidence type="ECO:0000256" key="3">
    <source>
        <dbReference type="ARBA" id="ARBA00022448"/>
    </source>
</evidence>
<name>A0A0A8X0T4_MESS1</name>
<feature type="transmembrane region" description="Helical" evidence="8">
    <location>
        <begin position="242"/>
        <end position="266"/>
    </location>
</feature>
<reference evidence="10 11" key="1">
    <citation type="submission" date="2013-06" db="EMBL/GenBank/DDBJ databases">
        <title>Whole genome shotgun sequence of Bacillus selenatarsenatis SF-1.</title>
        <authorList>
            <person name="Kuroda M."/>
            <person name="Sei K."/>
            <person name="Yamashita M."/>
            <person name="Ike M."/>
        </authorList>
    </citation>
    <scope>NUCLEOTIDE SEQUENCE [LARGE SCALE GENOMIC DNA]</scope>
    <source>
        <strain evidence="10 11">SF-1</strain>
    </source>
</reference>
<dbReference type="EMBL" id="BASE01000037">
    <property type="protein sequence ID" value="GAM13605.1"/>
    <property type="molecule type" value="Genomic_DNA"/>
</dbReference>
<evidence type="ECO:0000256" key="5">
    <source>
        <dbReference type="ARBA" id="ARBA00022692"/>
    </source>
</evidence>